<comment type="similarity">
    <text evidence="2">Belongs to the AB hydrolase superfamily. Epoxide hydrolase family.</text>
</comment>
<reference evidence="4 5" key="1">
    <citation type="submission" date="2015-07" db="EMBL/GenBank/DDBJ databases">
        <title>The genome of Melipona quadrifasciata.</title>
        <authorList>
            <person name="Pan H."/>
            <person name="Kapheim K."/>
        </authorList>
    </citation>
    <scope>NUCLEOTIDE SEQUENCE [LARGE SCALE GENOMIC DNA]</scope>
    <source>
        <strain evidence="4">0111107301</strain>
        <tissue evidence="4">Whole body</tissue>
    </source>
</reference>
<dbReference type="PRINTS" id="PR00111">
    <property type="entry name" value="ABHYDROLASE"/>
</dbReference>
<dbReference type="Proteomes" id="UP000053105">
    <property type="component" value="Unassembled WGS sequence"/>
</dbReference>
<dbReference type="Gene3D" id="3.40.50.1820">
    <property type="entry name" value="alpha/beta hydrolase"/>
    <property type="match status" value="1"/>
</dbReference>
<gene>
    <name evidence="4" type="ORF">WN51_13856</name>
</gene>
<evidence type="ECO:0000313" key="4">
    <source>
        <dbReference type="EMBL" id="KOX73778.1"/>
    </source>
</evidence>
<proteinExistence type="inferred from homology"/>
<dbReference type="PRINTS" id="PR00412">
    <property type="entry name" value="EPOXHYDRLASE"/>
</dbReference>
<evidence type="ECO:0000313" key="5">
    <source>
        <dbReference type="Proteomes" id="UP000053105"/>
    </source>
</evidence>
<dbReference type="Pfam" id="PF00561">
    <property type="entry name" value="Abhydrolase_1"/>
    <property type="match status" value="1"/>
</dbReference>
<name>A0A0N0U508_9HYME</name>
<dbReference type="STRING" id="166423.A0A0N0U508"/>
<dbReference type="GO" id="GO:0004301">
    <property type="term" value="F:epoxide hydrolase activity"/>
    <property type="evidence" value="ECO:0007669"/>
    <property type="project" value="UniProtKB-ARBA"/>
</dbReference>
<dbReference type="PANTHER" id="PTHR43329">
    <property type="entry name" value="EPOXIDE HYDROLASE"/>
    <property type="match status" value="1"/>
</dbReference>
<keyword evidence="5" id="KW-1185">Reference proteome</keyword>
<evidence type="ECO:0000259" key="3">
    <source>
        <dbReference type="Pfam" id="PF00561"/>
    </source>
</evidence>
<dbReference type="OrthoDB" id="408373at2759"/>
<dbReference type="InterPro" id="IPR000639">
    <property type="entry name" value="Epox_hydrolase-like"/>
</dbReference>
<dbReference type="AlphaFoldDB" id="A0A0N0U508"/>
<dbReference type="InterPro" id="IPR000073">
    <property type="entry name" value="AB_hydrolase_1"/>
</dbReference>
<organism evidence="4 5">
    <name type="scientific">Melipona quadrifasciata</name>
    <dbReference type="NCBI Taxonomy" id="166423"/>
    <lineage>
        <taxon>Eukaryota</taxon>
        <taxon>Metazoa</taxon>
        <taxon>Ecdysozoa</taxon>
        <taxon>Arthropoda</taxon>
        <taxon>Hexapoda</taxon>
        <taxon>Insecta</taxon>
        <taxon>Pterygota</taxon>
        <taxon>Neoptera</taxon>
        <taxon>Endopterygota</taxon>
        <taxon>Hymenoptera</taxon>
        <taxon>Apocrita</taxon>
        <taxon>Aculeata</taxon>
        <taxon>Apoidea</taxon>
        <taxon>Anthophila</taxon>
        <taxon>Apidae</taxon>
        <taxon>Melipona</taxon>
    </lineage>
</organism>
<accession>A0A0N0U508</accession>
<keyword evidence="1 4" id="KW-0378">Hydrolase</keyword>
<evidence type="ECO:0000256" key="2">
    <source>
        <dbReference type="ARBA" id="ARBA00038334"/>
    </source>
</evidence>
<feature type="domain" description="AB hydrolase-1" evidence="3">
    <location>
        <begin position="145"/>
        <end position="388"/>
    </location>
</feature>
<dbReference type="EMBL" id="KQ435794">
    <property type="protein sequence ID" value="KOX73778.1"/>
    <property type="molecule type" value="Genomic_DNA"/>
</dbReference>
<sequence>MSTRFALTSFNGARIDAICHRDTIQPMSTDDRTSGLTRFNMKEEPLTYPSRLKDENMILLEHTVFCHVDPKIIFKDSVNPFSIYPTFSYFSRFPKWVWNPKKFFMMQQRDKPPPCLVDNNLGTHSYVKIKGVKFHYVEAGNKNDPLILLLHGFPDCWLSWREQIPCLAQHYRVIAIDLKGFGDSDKPAAKSCYKIQILIEELKQFILTFGVKQCSIIGHDLGGLLGWYMVALYGDMIHKFIAISCPHPNFYWNRTPGDSIFDLKWIHFSRLPFLPEIDALKEDLSVINDAFQHLQLNNAKSEKDYVEAYKYTFSRKEDWTGAINYYRNLPFIRLNTDTCDQISTRTLLLIGNMDPIVTIESIIQSSEYIKNFNVKMISGAQHFPHQQKPDIVNEAIKLFMGTTTHIEKPSSKNIMSSWLGSLSNTVKYGNHMFDAVHKKTSGVVNVLPSKVFYLGQTTS</sequence>
<protein>
    <submittedName>
        <fullName evidence="4">Epoxide hydrolase 4</fullName>
    </submittedName>
</protein>
<evidence type="ECO:0000256" key="1">
    <source>
        <dbReference type="ARBA" id="ARBA00022801"/>
    </source>
</evidence>
<dbReference type="SUPFAM" id="SSF53474">
    <property type="entry name" value="alpha/beta-Hydrolases"/>
    <property type="match status" value="1"/>
</dbReference>
<dbReference type="InterPro" id="IPR029058">
    <property type="entry name" value="AB_hydrolase_fold"/>
</dbReference>